<name>A0A1B0GGQ2_GLOPL</name>
<dbReference type="AlphaFoldDB" id="A0A1B0GGQ2"/>
<accession>A0A1B0GGQ2</accession>
<evidence type="ECO:0000313" key="1">
    <source>
        <dbReference type="EnsemblMetazoa" id="GPAI000119-PA"/>
    </source>
</evidence>
<reference evidence="2" key="1">
    <citation type="submission" date="2014-03" db="EMBL/GenBank/DDBJ databases">
        <authorList>
            <person name="Aksoy S."/>
            <person name="Warren W."/>
            <person name="Wilson R.K."/>
        </authorList>
    </citation>
    <scope>NUCLEOTIDE SEQUENCE [LARGE SCALE GENOMIC DNA]</scope>
    <source>
        <strain evidence="2">IAEA</strain>
    </source>
</reference>
<reference evidence="1" key="2">
    <citation type="submission" date="2020-05" db="UniProtKB">
        <authorList>
            <consortium name="EnsemblMetazoa"/>
        </authorList>
    </citation>
    <scope>IDENTIFICATION</scope>
    <source>
        <strain evidence="1">IAEA</strain>
    </source>
</reference>
<dbReference type="VEuPathDB" id="VectorBase:GPAI000119"/>
<sequence length="111" mass="12587">MLKLKQMMTGDIESRDISNVVGGVRRIITVTLLSDNEGDNSNVFVSTNGNTYVLNFITEELILEKPTITKRDEVKEITTGALQLQLMLMLSILLNKKTCKYYILEAINRFT</sequence>
<dbReference type="Proteomes" id="UP000092445">
    <property type="component" value="Unassembled WGS sequence"/>
</dbReference>
<protein>
    <submittedName>
        <fullName evidence="1">Uncharacterized protein</fullName>
    </submittedName>
</protein>
<dbReference type="EnsemblMetazoa" id="GPAI000119-RA">
    <property type="protein sequence ID" value="GPAI000119-PA"/>
    <property type="gene ID" value="GPAI000119"/>
</dbReference>
<proteinExistence type="predicted"/>
<keyword evidence="2" id="KW-1185">Reference proteome</keyword>
<evidence type="ECO:0000313" key="2">
    <source>
        <dbReference type="Proteomes" id="UP000092445"/>
    </source>
</evidence>
<organism evidence="1 2">
    <name type="scientific">Glossina pallidipes</name>
    <name type="common">Tsetse fly</name>
    <dbReference type="NCBI Taxonomy" id="7398"/>
    <lineage>
        <taxon>Eukaryota</taxon>
        <taxon>Metazoa</taxon>
        <taxon>Ecdysozoa</taxon>
        <taxon>Arthropoda</taxon>
        <taxon>Hexapoda</taxon>
        <taxon>Insecta</taxon>
        <taxon>Pterygota</taxon>
        <taxon>Neoptera</taxon>
        <taxon>Endopterygota</taxon>
        <taxon>Diptera</taxon>
        <taxon>Brachycera</taxon>
        <taxon>Muscomorpha</taxon>
        <taxon>Hippoboscoidea</taxon>
        <taxon>Glossinidae</taxon>
        <taxon>Glossina</taxon>
    </lineage>
</organism>